<evidence type="ECO:0000313" key="3">
    <source>
        <dbReference type="Proteomes" id="UP000039865"/>
    </source>
</evidence>
<name>A0A078A024_STYLE</name>
<accession>A0A078A024</accession>
<dbReference type="PANTHER" id="PTHR46069">
    <property type="entry name" value="TUBULIN TYROSINE LIGASE"/>
    <property type="match status" value="1"/>
</dbReference>
<gene>
    <name evidence="2" type="primary">Contig8443.g431</name>
    <name evidence="2" type="ORF">STYLEM_4526</name>
</gene>
<evidence type="ECO:0000256" key="1">
    <source>
        <dbReference type="SAM" id="MobiDB-lite"/>
    </source>
</evidence>
<dbReference type="SUPFAM" id="SSF56059">
    <property type="entry name" value="Glutathione synthetase ATP-binding domain-like"/>
    <property type="match status" value="1"/>
</dbReference>
<feature type="region of interest" description="Disordered" evidence="1">
    <location>
        <begin position="45"/>
        <end position="81"/>
    </location>
</feature>
<dbReference type="PROSITE" id="PS51221">
    <property type="entry name" value="TTL"/>
    <property type="match status" value="1"/>
</dbReference>
<dbReference type="InterPro" id="IPR004344">
    <property type="entry name" value="TTL/TTLL_fam"/>
</dbReference>
<feature type="region of interest" description="Disordered" evidence="1">
    <location>
        <begin position="1258"/>
        <end position="1282"/>
    </location>
</feature>
<organism evidence="2 3">
    <name type="scientific">Stylonychia lemnae</name>
    <name type="common">Ciliate</name>
    <dbReference type="NCBI Taxonomy" id="5949"/>
    <lineage>
        <taxon>Eukaryota</taxon>
        <taxon>Sar</taxon>
        <taxon>Alveolata</taxon>
        <taxon>Ciliophora</taxon>
        <taxon>Intramacronucleata</taxon>
        <taxon>Spirotrichea</taxon>
        <taxon>Stichotrichia</taxon>
        <taxon>Sporadotrichida</taxon>
        <taxon>Oxytrichidae</taxon>
        <taxon>Stylonychinae</taxon>
        <taxon>Stylonychia</taxon>
    </lineage>
</organism>
<dbReference type="Pfam" id="PF03133">
    <property type="entry name" value="TTL"/>
    <property type="match status" value="2"/>
</dbReference>
<evidence type="ECO:0000313" key="2">
    <source>
        <dbReference type="EMBL" id="CDW75536.1"/>
    </source>
</evidence>
<dbReference type="Gene3D" id="3.30.470.20">
    <property type="entry name" value="ATP-grasp fold, B domain"/>
    <property type="match status" value="2"/>
</dbReference>
<dbReference type="Proteomes" id="UP000039865">
    <property type="component" value="Unassembled WGS sequence"/>
</dbReference>
<protein>
    <recommendedName>
        <fullName evidence="4">Tubulin-tyrosine ligase family protein</fullName>
    </recommendedName>
</protein>
<feature type="region of interest" description="Disordered" evidence="1">
    <location>
        <begin position="1171"/>
        <end position="1208"/>
    </location>
</feature>
<feature type="compositionally biased region" description="Acidic residues" evidence="1">
    <location>
        <begin position="1258"/>
        <end position="1270"/>
    </location>
</feature>
<keyword evidence="3" id="KW-1185">Reference proteome</keyword>
<dbReference type="EMBL" id="CCKQ01004379">
    <property type="protein sequence ID" value="CDW75536.1"/>
    <property type="molecule type" value="Genomic_DNA"/>
</dbReference>
<proteinExistence type="predicted"/>
<dbReference type="InParanoid" id="A0A078A024"/>
<feature type="compositionally biased region" description="Polar residues" evidence="1">
    <location>
        <begin position="66"/>
        <end position="81"/>
    </location>
</feature>
<evidence type="ECO:0008006" key="4">
    <source>
        <dbReference type="Google" id="ProtNLM"/>
    </source>
</evidence>
<dbReference type="OrthoDB" id="196367at2759"/>
<sequence length="1282" mass="148097">MEIRQQEPLVGTNYTQKANILEYQQATASNSNKYIPFTGKFIRPQHKDHQKTHSPQQQRGDEQKQLENGINSTGNNIPSQQNYLKNAINGSINISHNPSSTKNNVNATFQIANAEAISQQQIQQQLPQLSGKHFKSKSSIMKKNNLTYMNPFANQFSENSETNVTTHTNQELINGINAFNSNDGLKNSSEMKSKRDSLQEKVYNHLINTKSLPQLGNVNNRNNQIHKDYDQVWQQQQFNSTTNNNNNILNQRSQLTVHKLLNYGQKETQDGFIDPNQPLLAIQSKNLKFNVIKQGSGNPTQHTNDKIQEMQINNGFCTPQANTIVSSPLQNIMNPLTNLNFDDKKDVRDWFQEGIDAYRQRLHLYNFRSKHVVVSKPSGHAETNALSPIHSKNQVMTYDYSSGNFSTPSDTIKVTKKELVQRYEIPPQQQQQNTYNPHHRQSSSQIRELVEQEALNKLRIDVPKDNYNNNLNNIKMHHKDLSGINGNGQIMSNNNNHIRNHIKINKKIEDKIRGILNIGDAKISIQIVPATQKGDSTSFDPNKKAPIMIRIKQDDFLSQNILQDEEYEIPINNRLLVNTRGSESRPIFSQKYKSRQQIKTLDQVHSHEANSTQPFEHKMQITENAIKIVRQQYKEAQKKNMANLGLAQTQNVQFNSSNGHLLLKHKGLLSIDDDFRGQNYPQTKIKILHQIDDKLLETYYKHPVNKVINTINQFIANILKNKNLSSMPQSQIQSEFKKFNLVIPKNQNINGSYLRSKEFLNNAKSQLYSNLFSVINQENEFTPKVQETSSYKYFIGKGNNGYLVKMLFKQRVSSWCQVTKKKGLEETTLENVHFIWTQIKRQHIMNCFDQLIKSNQDTRDSTTVAGGKLSKSNLNTRSFSGDQSATDVRQQLDNTVRVYGKLENNYHLANKKALFMNMKNYYEAIDEDPFIALPLTFHIKDGLSDPIFSQFKKIFDDYSRKPQIKNVWIVKPGENTNRGTGIQVCNKLADIIQIIQQNNVDQFYQTFIIQKYIERPLLIKKRKFDIRCYGLFTTVNGYQKGYFYNDGYIRTSCKEYNTNNLNNKFIHLTNDAVQKKSDDYGKFENGNKKLIQDTYRAVYGKLDPFKRLHGFEVFGYDFMIDEDFKIYLIEVNTNPCLETSCPLLARIISEMIDNSLRIAFDPMFLNYSSNNNTNPLNANQAQSQDQAKNQNQTSYQQSQQLQQQNQQKKQQAIQQNDLSIPLIKYELVFDEKVDGPYLKQNVISKYKNDDIIIVEEDEEIQDEFDGDDDKLENSNKKPATNY</sequence>
<dbReference type="PANTHER" id="PTHR46069:SF1">
    <property type="entry name" value="CHROMOSOME UNDETERMINED SCAFFOLD_125, WHOLE GENOME SHOTGUN SEQUENCE"/>
    <property type="match status" value="1"/>
</dbReference>
<reference evidence="2 3" key="1">
    <citation type="submission" date="2014-06" db="EMBL/GenBank/DDBJ databases">
        <authorList>
            <person name="Swart Estienne"/>
        </authorList>
    </citation>
    <scope>NUCLEOTIDE SEQUENCE [LARGE SCALE GENOMIC DNA]</scope>
    <source>
        <strain evidence="2 3">130c</strain>
    </source>
</reference>